<accession>A0A2Z7A5R1</accession>
<reference evidence="1 2" key="1">
    <citation type="journal article" date="2015" name="Proc. Natl. Acad. Sci. U.S.A.">
        <title>The resurrection genome of Boea hygrometrica: A blueprint for survival of dehydration.</title>
        <authorList>
            <person name="Xiao L."/>
            <person name="Yang G."/>
            <person name="Zhang L."/>
            <person name="Yang X."/>
            <person name="Zhao S."/>
            <person name="Ji Z."/>
            <person name="Zhou Q."/>
            <person name="Hu M."/>
            <person name="Wang Y."/>
            <person name="Chen M."/>
            <person name="Xu Y."/>
            <person name="Jin H."/>
            <person name="Xiao X."/>
            <person name="Hu G."/>
            <person name="Bao F."/>
            <person name="Hu Y."/>
            <person name="Wan P."/>
            <person name="Li L."/>
            <person name="Deng X."/>
            <person name="Kuang T."/>
            <person name="Xiang C."/>
            <person name="Zhu J.K."/>
            <person name="Oliver M.J."/>
            <person name="He Y."/>
        </authorList>
    </citation>
    <scope>NUCLEOTIDE SEQUENCE [LARGE SCALE GENOMIC DNA]</scope>
    <source>
        <strain evidence="2">cv. XS01</strain>
    </source>
</reference>
<evidence type="ECO:0000313" key="2">
    <source>
        <dbReference type="Proteomes" id="UP000250235"/>
    </source>
</evidence>
<name>A0A2Z7A5R1_9LAMI</name>
<dbReference type="EMBL" id="KV018521">
    <property type="protein sequence ID" value="KZV16874.1"/>
    <property type="molecule type" value="Genomic_DNA"/>
</dbReference>
<gene>
    <name evidence="1" type="ORF">F511_37004</name>
</gene>
<dbReference type="Proteomes" id="UP000250235">
    <property type="component" value="Unassembled WGS sequence"/>
</dbReference>
<proteinExistence type="predicted"/>
<dbReference type="AlphaFoldDB" id="A0A2Z7A5R1"/>
<sequence length="214" mass="23266">MNSGTEGNKKSVVHDKHIPSILFISLQLPTADYLHSMKTSEPKAQQVALDSSWKALSSRTNFRGCNWLERKHEVAVLIRAFRSCRFCAGRDLLAPSSNRNFGNCCSEGNPGFTAARGFNPAGGAPGGGPYCTLTTTKWFLQALSVIPMGSWGDVARRFTLIRWRAHGGTVAAHSYSADGRQPYAIVTHGGARNVRQCAAHCASGEPEAMLRHCF</sequence>
<keyword evidence="2" id="KW-1185">Reference proteome</keyword>
<protein>
    <submittedName>
        <fullName evidence="1">Coatomer subunit gamma-like</fullName>
    </submittedName>
</protein>
<organism evidence="1 2">
    <name type="scientific">Dorcoceras hygrometricum</name>
    <dbReference type="NCBI Taxonomy" id="472368"/>
    <lineage>
        <taxon>Eukaryota</taxon>
        <taxon>Viridiplantae</taxon>
        <taxon>Streptophyta</taxon>
        <taxon>Embryophyta</taxon>
        <taxon>Tracheophyta</taxon>
        <taxon>Spermatophyta</taxon>
        <taxon>Magnoliopsida</taxon>
        <taxon>eudicotyledons</taxon>
        <taxon>Gunneridae</taxon>
        <taxon>Pentapetalae</taxon>
        <taxon>asterids</taxon>
        <taxon>lamiids</taxon>
        <taxon>Lamiales</taxon>
        <taxon>Gesneriaceae</taxon>
        <taxon>Didymocarpoideae</taxon>
        <taxon>Trichosporeae</taxon>
        <taxon>Loxocarpinae</taxon>
        <taxon>Dorcoceras</taxon>
    </lineage>
</organism>
<evidence type="ECO:0000313" key="1">
    <source>
        <dbReference type="EMBL" id="KZV16874.1"/>
    </source>
</evidence>